<sequence>MDDEQFKKLKPKEIEQRIDAAFGDWLSDDRDVQPIDFRGQLTVRKELINAASIKTFLQRTAARRAISANRGPLVQAFHYILRRAEACNDMTGDWAYIKVVNQRVHTGLRTAEGEDLMTRSFSGVNKLPTVPDAMIREALNSELQIGIPRTHMGKSTFAYGTIVKTVCRHGLHTVDGDQVKCFIQSRFNALPDETKAKMNTYRDYLENSKTINAHFTKLVPKEVVVKKYFIAASNMGGYDSGCSKFDDWLDGIRADTDLVINFEWARNPQLHNNCMTQPKPKLNLLAKLDWHREYLVTSQMDNKLCSNEWDGVVQFCASEAGCLLAFKRMQIQAGSVAISRKLMDDPLEIAAKKYPELDWTHVNKTGSMQFLAELTRCYDAIDSGVESVRLIDAVFGDVVRGINHMHVMKARDGTFEIFRNGLWEEGCKAEDVLDLVVSDLHALFGKFRTVDYQDLLHKVVKETVPKMVPPPLDQDAFRTKVASCFLKYARHAINKKLDFDLWGKILGPDGIMYDYDKQEFRQARPEDRLLRTTAEPLHEWDAPEDLKTNIIKFSELLKVFFMKGGKTLDTELDEDGGVATVDIKALVSVGGEIRRLRLELRNLFAIIYDHPRSHQLRGMCKVLADDFADPKSRRIDEVCYFLRQDARTVASMPGLCGMLNLTGPKSGGKSYLAGRQFAFLGLENENYGKMTSGNYLTTKPPADPEKSRPVKNQFQGKKGIYFKEMPAQPLIPETVKDLLDPKDGHTEGRANNSQKKDQTSFPITCVLFAMSNTPVVVYKHGTEDTGMGGKLGEIQTQFELSDQPNVANPRQRQGDNDFATETMMNKHGDEFFFWARAMHKTITTDVCKGRHIVPEPASLKSHEEESMGETTDVLLRTWMQKNLQVCTALEATPWTTVMELIFEAFGKVSKHVLVVCGVSEKFKGQYRPKSPAPSHDFLKYFCTTTNKLVPVKYILNKTEAKYSYPEPPKKQFEIEPVYDDDD</sequence>
<dbReference type="EMBL" id="CAJNNV010031811">
    <property type="protein sequence ID" value="CAE8637932.1"/>
    <property type="molecule type" value="Genomic_DNA"/>
</dbReference>
<name>A0A813HK18_POLGL</name>
<reference evidence="2" key="1">
    <citation type="submission" date="2021-02" db="EMBL/GenBank/DDBJ databases">
        <authorList>
            <person name="Dougan E. K."/>
            <person name="Rhodes N."/>
            <person name="Thang M."/>
            <person name="Chan C."/>
        </authorList>
    </citation>
    <scope>NUCLEOTIDE SEQUENCE</scope>
</reference>
<organism evidence="2 3">
    <name type="scientific">Polarella glacialis</name>
    <name type="common">Dinoflagellate</name>
    <dbReference type="NCBI Taxonomy" id="89957"/>
    <lineage>
        <taxon>Eukaryota</taxon>
        <taxon>Sar</taxon>
        <taxon>Alveolata</taxon>
        <taxon>Dinophyceae</taxon>
        <taxon>Suessiales</taxon>
        <taxon>Suessiaceae</taxon>
        <taxon>Polarella</taxon>
    </lineage>
</organism>
<accession>A0A813HK18</accession>
<proteinExistence type="predicted"/>
<feature type="region of interest" description="Disordered" evidence="1">
    <location>
        <begin position="737"/>
        <end position="757"/>
    </location>
</feature>
<gene>
    <name evidence="2" type="ORF">PGLA1383_LOCUS53230</name>
</gene>
<protein>
    <recommendedName>
        <fullName evidence="4">SF3 helicase domain-containing protein</fullName>
    </recommendedName>
</protein>
<evidence type="ECO:0000256" key="1">
    <source>
        <dbReference type="SAM" id="MobiDB-lite"/>
    </source>
</evidence>
<keyword evidence="3" id="KW-1185">Reference proteome</keyword>
<evidence type="ECO:0000313" key="2">
    <source>
        <dbReference type="EMBL" id="CAE8637932.1"/>
    </source>
</evidence>
<dbReference type="AlphaFoldDB" id="A0A813HK18"/>
<comment type="caution">
    <text evidence="2">The sequence shown here is derived from an EMBL/GenBank/DDBJ whole genome shotgun (WGS) entry which is preliminary data.</text>
</comment>
<evidence type="ECO:0008006" key="4">
    <source>
        <dbReference type="Google" id="ProtNLM"/>
    </source>
</evidence>
<evidence type="ECO:0000313" key="3">
    <source>
        <dbReference type="Proteomes" id="UP000654075"/>
    </source>
</evidence>
<dbReference type="Proteomes" id="UP000654075">
    <property type="component" value="Unassembled WGS sequence"/>
</dbReference>